<reference evidence="2 3" key="1">
    <citation type="submission" date="2021-08" db="EMBL/GenBank/DDBJ databases">
        <title>Comparative Genomics Analysis of the Genus Qipengyuania Reveals Extensive Genetic Diversity and Metabolic Versatility, Including the Description of Fifteen Novel Species.</title>
        <authorList>
            <person name="Liu Y."/>
        </authorList>
    </citation>
    <scope>NUCLEOTIDE SEQUENCE [LARGE SCALE GENOMIC DNA]</scope>
    <source>
        <strain evidence="2 3">1NDH13</strain>
    </source>
</reference>
<dbReference type="EMBL" id="CP081295">
    <property type="protein sequence ID" value="QZD90490.1"/>
    <property type="molecule type" value="Genomic_DNA"/>
</dbReference>
<keyword evidence="3" id="KW-1185">Reference proteome</keyword>
<organism evidence="2 3">
    <name type="scientific">Qipengyuania aurantiaca</name>
    <dbReference type="NCBI Taxonomy" id="2867233"/>
    <lineage>
        <taxon>Bacteria</taxon>
        <taxon>Pseudomonadati</taxon>
        <taxon>Pseudomonadota</taxon>
        <taxon>Alphaproteobacteria</taxon>
        <taxon>Sphingomonadales</taxon>
        <taxon>Erythrobacteraceae</taxon>
        <taxon>Qipengyuania</taxon>
    </lineage>
</organism>
<gene>
    <name evidence="2" type="ORF">K3148_03600</name>
</gene>
<keyword evidence="1" id="KW-1133">Transmembrane helix</keyword>
<sequence>MNLQNLGEALWAAILSAMIVGIAATMGFSVWASVSSHSWDFGPLPGGLVAAFVMSLVIAGPLVIMATTLFGIPAALIVTYLKLPRALSLVAVLFFAALPMMLIAWWLGDAPEDTSNGPTVLVIAYWLYAAPAAFTLWRKLMALRQPADTGPTLS</sequence>
<accession>A0ABX8ZND3</accession>
<protein>
    <submittedName>
        <fullName evidence="2">Uncharacterized protein</fullName>
    </submittedName>
</protein>
<keyword evidence="1" id="KW-0472">Membrane</keyword>
<feature type="transmembrane region" description="Helical" evidence="1">
    <location>
        <begin position="86"/>
        <end position="107"/>
    </location>
</feature>
<evidence type="ECO:0000256" key="1">
    <source>
        <dbReference type="SAM" id="Phobius"/>
    </source>
</evidence>
<evidence type="ECO:0000313" key="3">
    <source>
        <dbReference type="Proteomes" id="UP000824281"/>
    </source>
</evidence>
<dbReference type="Proteomes" id="UP000824281">
    <property type="component" value="Chromosome"/>
</dbReference>
<dbReference type="RefSeq" id="WP_221425958.1">
    <property type="nucleotide sequence ID" value="NZ_CP081295.1"/>
</dbReference>
<name>A0ABX8ZND3_9SPHN</name>
<feature type="transmembrane region" description="Helical" evidence="1">
    <location>
        <begin position="52"/>
        <end position="79"/>
    </location>
</feature>
<feature type="transmembrane region" description="Helical" evidence="1">
    <location>
        <begin position="9"/>
        <end position="32"/>
    </location>
</feature>
<keyword evidence="1" id="KW-0812">Transmembrane</keyword>
<evidence type="ECO:0000313" key="2">
    <source>
        <dbReference type="EMBL" id="QZD90490.1"/>
    </source>
</evidence>
<feature type="transmembrane region" description="Helical" evidence="1">
    <location>
        <begin position="119"/>
        <end position="137"/>
    </location>
</feature>
<proteinExistence type="predicted"/>